<dbReference type="SUPFAM" id="SSF63712">
    <property type="entry name" value="Nicotinic receptor ligand binding domain-like"/>
    <property type="match status" value="1"/>
</dbReference>
<dbReference type="Pfam" id="PF02931">
    <property type="entry name" value="Neur_chan_LBD"/>
    <property type="match status" value="1"/>
</dbReference>
<dbReference type="InterPro" id="IPR006201">
    <property type="entry name" value="Neur_channel"/>
</dbReference>
<dbReference type="InterPro" id="IPR036734">
    <property type="entry name" value="Neur_chan_lig-bd_sf"/>
</dbReference>
<dbReference type="PROSITE" id="PS00236">
    <property type="entry name" value="NEUROTR_ION_CHANNEL"/>
    <property type="match status" value="1"/>
</dbReference>
<proteinExistence type="predicted"/>
<sequence length="89" mass="10286">MMPALAIVRSTGDVFWPVPTKLQSSCKIDVTYFPFDQQMCLLKFGTWTYDGFKVNVTKLRDNIDTNTYVPNGEWELIKTEKDCPNPFTQ</sequence>
<name>A0A448WEQ6_9PLAT</name>
<dbReference type="OrthoDB" id="5975154at2759"/>
<keyword evidence="2" id="KW-0472">Membrane</keyword>
<dbReference type="GO" id="GO:0004888">
    <property type="term" value="F:transmembrane signaling receptor activity"/>
    <property type="evidence" value="ECO:0007669"/>
    <property type="project" value="InterPro"/>
</dbReference>
<gene>
    <name evidence="4" type="ORF">PXEA_LOCUS3383</name>
</gene>
<protein>
    <recommendedName>
        <fullName evidence="3">Neurotransmitter-gated ion-channel ligand-binding domain-containing protein</fullName>
    </recommendedName>
</protein>
<organism evidence="4 5">
    <name type="scientific">Protopolystoma xenopodis</name>
    <dbReference type="NCBI Taxonomy" id="117903"/>
    <lineage>
        <taxon>Eukaryota</taxon>
        <taxon>Metazoa</taxon>
        <taxon>Spiralia</taxon>
        <taxon>Lophotrochozoa</taxon>
        <taxon>Platyhelminthes</taxon>
        <taxon>Monogenea</taxon>
        <taxon>Polyopisthocotylea</taxon>
        <taxon>Polystomatidea</taxon>
        <taxon>Polystomatidae</taxon>
        <taxon>Protopolystoma</taxon>
    </lineage>
</organism>
<dbReference type="Gene3D" id="2.70.170.10">
    <property type="entry name" value="Neurotransmitter-gated ion-channel ligand-binding domain"/>
    <property type="match status" value="1"/>
</dbReference>
<accession>A0A448WEQ6</accession>
<dbReference type="AlphaFoldDB" id="A0A448WEQ6"/>
<dbReference type="PANTHER" id="PTHR18945">
    <property type="entry name" value="NEUROTRANSMITTER GATED ION CHANNEL"/>
    <property type="match status" value="1"/>
</dbReference>
<evidence type="ECO:0000313" key="4">
    <source>
        <dbReference type="EMBL" id="VEL09943.1"/>
    </source>
</evidence>
<dbReference type="EMBL" id="CAAALY010007629">
    <property type="protein sequence ID" value="VEL09943.1"/>
    <property type="molecule type" value="Genomic_DNA"/>
</dbReference>
<evidence type="ECO:0000259" key="3">
    <source>
        <dbReference type="Pfam" id="PF02931"/>
    </source>
</evidence>
<dbReference type="InterPro" id="IPR018000">
    <property type="entry name" value="Neurotransmitter_ion_chnl_CS"/>
</dbReference>
<comment type="subcellular location">
    <subcellularLocation>
        <location evidence="1">Membrane</location>
        <topology evidence="1">Multi-pass membrane protein</topology>
    </subcellularLocation>
</comment>
<dbReference type="Proteomes" id="UP000784294">
    <property type="component" value="Unassembled WGS sequence"/>
</dbReference>
<keyword evidence="5" id="KW-1185">Reference proteome</keyword>
<evidence type="ECO:0000256" key="2">
    <source>
        <dbReference type="ARBA" id="ARBA00023136"/>
    </source>
</evidence>
<dbReference type="GO" id="GO:0016020">
    <property type="term" value="C:membrane"/>
    <property type="evidence" value="ECO:0007669"/>
    <property type="project" value="UniProtKB-SubCell"/>
</dbReference>
<reference evidence="4" key="1">
    <citation type="submission" date="2018-11" db="EMBL/GenBank/DDBJ databases">
        <authorList>
            <consortium name="Pathogen Informatics"/>
        </authorList>
    </citation>
    <scope>NUCLEOTIDE SEQUENCE</scope>
</reference>
<comment type="caution">
    <text evidence="4">The sequence shown here is derived from an EMBL/GenBank/DDBJ whole genome shotgun (WGS) entry which is preliminary data.</text>
</comment>
<dbReference type="InterPro" id="IPR006202">
    <property type="entry name" value="Neur_chan_lig-bd"/>
</dbReference>
<feature type="domain" description="Neurotransmitter-gated ion-channel ligand-binding" evidence="3">
    <location>
        <begin position="6"/>
        <end position="80"/>
    </location>
</feature>
<evidence type="ECO:0000256" key="1">
    <source>
        <dbReference type="ARBA" id="ARBA00004141"/>
    </source>
</evidence>
<evidence type="ECO:0000313" key="5">
    <source>
        <dbReference type="Proteomes" id="UP000784294"/>
    </source>
</evidence>
<dbReference type="GO" id="GO:0005230">
    <property type="term" value="F:extracellular ligand-gated monoatomic ion channel activity"/>
    <property type="evidence" value="ECO:0007669"/>
    <property type="project" value="InterPro"/>
</dbReference>